<protein>
    <submittedName>
        <fullName evidence="8">MFS transporter</fullName>
    </submittedName>
</protein>
<dbReference type="PROSITE" id="PS50850">
    <property type="entry name" value="MFS"/>
    <property type="match status" value="1"/>
</dbReference>
<feature type="domain" description="Major facilitator superfamily (MFS) profile" evidence="7">
    <location>
        <begin position="14"/>
        <end position="416"/>
    </location>
</feature>
<dbReference type="InterPro" id="IPR050327">
    <property type="entry name" value="Proton-linked_MCT"/>
</dbReference>
<keyword evidence="5 6" id="KW-0472">Membrane</keyword>
<dbReference type="EMBL" id="BDUF01000004">
    <property type="protein sequence ID" value="GAX88593.1"/>
    <property type="molecule type" value="Genomic_DNA"/>
</dbReference>
<name>A0A292YIM7_9BACL</name>
<keyword evidence="4 6" id="KW-1133">Transmembrane helix</keyword>
<accession>A0A292YIM7</accession>
<reference evidence="9" key="1">
    <citation type="submission" date="2017-07" db="EMBL/GenBank/DDBJ databases">
        <title>Draft genome sequence of Effusibacillus lacus strain skLN1.</title>
        <authorList>
            <person name="Watanabe M."/>
            <person name="Kojima H."/>
            <person name="Fukui M."/>
        </authorList>
    </citation>
    <scope>NUCLEOTIDE SEQUENCE [LARGE SCALE GENOMIC DNA]</scope>
    <source>
        <strain evidence="9">skLN1</strain>
    </source>
</reference>
<gene>
    <name evidence="8" type="ORF">EFBL_0205</name>
</gene>
<organism evidence="8 9">
    <name type="scientific">Effusibacillus lacus</name>
    <dbReference type="NCBI Taxonomy" id="1348429"/>
    <lineage>
        <taxon>Bacteria</taxon>
        <taxon>Bacillati</taxon>
        <taxon>Bacillota</taxon>
        <taxon>Bacilli</taxon>
        <taxon>Bacillales</taxon>
        <taxon>Alicyclobacillaceae</taxon>
        <taxon>Effusibacillus</taxon>
    </lineage>
</organism>
<feature type="transmembrane region" description="Helical" evidence="6">
    <location>
        <begin position="392"/>
        <end position="409"/>
    </location>
</feature>
<evidence type="ECO:0000256" key="2">
    <source>
        <dbReference type="ARBA" id="ARBA00022448"/>
    </source>
</evidence>
<keyword evidence="2" id="KW-0813">Transport</keyword>
<evidence type="ECO:0000313" key="9">
    <source>
        <dbReference type="Proteomes" id="UP000217785"/>
    </source>
</evidence>
<evidence type="ECO:0000313" key="8">
    <source>
        <dbReference type="EMBL" id="GAX88593.1"/>
    </source>
</evidence>
<evidence type="ECO:0000256" key="4">
    <source>
        <dbReference type="ARBA" id="ARBA00022989"/>
    </source>
</evidence>
<feature type="transmembrane region" description="Helical" evidence="6">
    <location>
        <begin position="326"/>
        <end position="348"/>
    </location>
</feature>
<feature type="transmembrane region" description="Helical" evidence="6">
    <location>
        <begin position="171"/>
        <end position="190"/>
    </location>
</feature>
<dbReference type="CDD" id="cd17355">
    <property type="entry name" value="MFS_YcxA_like"/>
    <property type="match status" value="1"/>
</dbReference>
<proteinExistence type="predicted"/>
<feature type="transmembrane region" description="Helical" evidence="6">
    <location>
        <begin position="300"/>
        <end position="320"/>
    </location>
</feature>
<dbReference type="SUPFAM" id="SSF103473">
    <property type="entry name" value="MFS general substrate transporter"/>
    <property type="match status" value="1"/>
</dbReference>
<evidence type="ECO:0000256" key="6">
    <source>
        <dbReference type="SAM" id="Phobius"/>
    </source>
</evidence>
<feature type="transmembrane region" description="Helical" evidence="6">
    <location>
        <begin position="81"/>
        <end position="101"/>
    </location>
</feature>
<dbReference type="InterPro" id="IPR036259">
    <property type="entry name" value="MFS_trans_sf"/>
</dbReference>
<feature type="transmembrane region" description="Helical" evidence="6">
    <location>
        <begin position="235"/>
        <end position="258"/>
    </location>
</feature>
<feature type="transmembrane region" description="Helical" evidence="6">
    <location>
        <begin position="139"/>
        <end position="159"/>
    </location>
</feature>
<dbReference type="Proteomes" id="UP000217785">
    <property type="component" value="Unassembled WGS sequence"/>
</dbReference>
<dbReference type="GO" id="GO:0005886">
    <property type="term" value="C:plasma membrane"/>
    <property type="evidence" value="ECO:0007669"/>
    <property type="project" value="UniProtKB-SubCell"/>
</dbReference>
<dbReference type="Gene3D" id="1.20.1250.20">
    <property type="entry name" value="MFS general substrate transporter like domains"/>
    <property type="match status" value="2"/>
</dbReference>
<feature type="transmembrane region" description="Helical" evidence="6">
    <location>
        <begin position="49"/>
        <end position="69"/>
    </location>
</feature>
<feature type="transmembrane region" description="Helical" evidence="6">
    <location>
        <begin position="12"/>
        <end position="29"/>
    </location>
</feature>
<feature type="transmembrane region" description="Helical" evidence="6">
    <location>
        <begin position="270"/>
        <end position="293"/>
    </location>
</feature>
<evidence type="ECO:0000256" key="1">
    <source>
        <dbReference type="ARBA" id="ARBA00004651"/>
    </source>
</evidence>
<comment type="subcellular location">
    <subcellularLocation>
        <location evidence="1">Cell membrane</location>
        <topology evidence="1">Multi-pass membrane protein</topology>
    </subcellularLocation>
</comment>
<dbReference type="InterPro" id="IPR011701">
    <property type="entry name" value="MFS"/>
</dbReference>
<keyword evidence="9" id="KW-1185">Reference proteome</keyword>
<dbReference type="Pfam" id="PF07690">
    <property type="entry name" value="MFS_1"/>
    <property type="match status" value="1"/>
</dbReference>
<dbReference type="GO" id="GO:0022857">
    <property type="term" value="F:transmembrane transporter activity"/>
    <property type="evidence" value="ECO:0007669"/>
    <property type="project" value="InterPro"/>
</dbReference>
<feature type="transmembrane region" description="Helical" evidence="6">
    <location>
        <begin position="360"/>
        <end position="386"/>
    </location>
</feature>
<feature type="transmembrane region" description="Helical" evidence="6">
    <location>
        <begin position="107"/>
        <end position="127"/>
    </location>
</feature>
<evidence type="ECO:0000259" key="7">
    <source>
        <dbReference type="PROSITE" id="PS50850"/>
    </source>
</evidence>
<dbReference type="PANTHER" id="PTHR11360">
    <property type="entry name" value="MONOCARBOXYLATE TRANSPORTER"/>
    <property type="match status" value="1"/>
</dbReference>
<dbReference type="PANTHER" id="PTHR11360:SF284">
    <property type="entry name" value="EG:103B4.3 PROTEIN-RELATED"/>
    <property type="match status" value="1"/>
</dbReference>
<evidence type="ECO:0000256" key="3">
    <source>
        <dbReference type="ARBA" id="ARBA00022692"/>
    </source>
</evidence>
<evidence type="ECO:0000256" key="5">
    <source>
        <dbReference type="ARBA" id="ARBA00023136"/>
    </source>
</evidence>
<sequence>MSMGKPARLHYGWIVVMVAFVAMLVAAGIRSTPGVLMIPLEEEFKWDRATISLGVAINLVLYGFSGPFVSALMERYGVRRMMVMAMIMILAGTGLTIWMFSAWQFHLLWGVVVGLGSGFFLTVLGAIVASHWFVKNRGLVLGLLTASAATGQLAFLPLLAYMIESYNWRTAIWILVGAAMLAVLVIAFLMRDTPEQMGLRPFGATLSDHAEQQPKRNPIAAAFRGLKLGVRSFDFWFLAGSFFICGLSTSGLIGTHLIPASVHHGIPEVTAAGLLAMMGIFDIAGTMISGWLSDRWNNRWLLFWYYGLRGLSLMFLPSALGSNHLSLIVFAVFYGLDWVATVPPTVRLTADVFGKQNAGIVYGWIFAAHQLGAGVAAFGGGLMFTLFKEYDLTFILAGLFCLAASMMVLQINRKRRKQEEAAVTAYNT</sequence>
<keyword evidence="3 6" id="KW-0812">Transmembrane</keyword>
<comment type="caution">
    <text evidence="8">The sequence shown here is derived from an EMBL/GenBank/DDBJ whole genome shotgun (WGS) entry which is preliminary data.</text>
</comment>
<dbReference type="AlphaFoldDB" id="A0A292YIM7"/>
<dbReference type="InterPro" id="IPR020846">
    <property type="entry name" value="MFS_dom"/>
</dbReference>